<dbReference type="AlphaFoldDB" id="A0A0G0X5C0"/>
<dbReference type="Proteomes" id="UP000034190">
    <property type="component" value="Unassembled WGS sequence"/>
</dbReference>
<organism evidence="1 2">
    <name type="scientific">Candidatus Falkowbacteria bacterium GW2011_GWA2_41_14</name>
    <dbReference type="NCBI Taxonomy" id="1618635"/>
    <lineage>
        <taxon>Bacteria</taxon>
        <taxon>Candidatus Falkowiibacteriota</taxon>
    </lineage>
</organism>
<evidence type="ECO:0000313" key="2">
    <source>
        <dbReference type="Proteomes" id="UP000034190"/>
    </source>
</evidence>
<reference evidence="1 2" key="1">
    <citation type="journal article" date="2015" name="Nature">
        <title>rRNA introns, odd ribosomes, and small enigmatic genomes across a large radiation of phyla.</title>
        <authorList>
            <person name="Brown C.T."/>
            <person name="Hug L.A."/>
            <person name="Thomas B.C."/>
            <person name="Sharon I."/>
            <person name="Castelle C.J."/>
            <person name="Singh A."/>
            <person name="Wilkins M.J."/>
            <person name="Williams K.H."/>
            <person name="Banfield J.F."/>
        </authorList>
    </citation>
    <scope>NUCLEOTIDE SEQUENCE [LARGE SCALE GENOMIC DNA]</scope>
</reference>
<dbReference type="EMBL" id="LCAP01000001">
    <property type="protein sequence ID" value="KKR91855.1"/>
    <property type="molecule type" value="Genomic_DNA"/>
</dbReference>
<protein>
    <submittedName>
        <fullName evidence="1">Uncharacterized protein</fullName>
    </submittedName>
</protein>
<sequence length="121" mass="14103">MLNFIFHPHFEKEAASLKRRFPFFDAGLESFKRICEVHFDPINPRQVIAPAKLHRIKCFNNFTIWKIELAVKNLRSNQFPRIWFAVRGATIAFLCVATHIDNHNDNTMNQEAEALVSSIFS</sequence>
<name>A0A0G0X5C0_9BACT</name>
<evidence type="ECO:0000313" key="1">
    <source>
        <dbReference type="EMBL" id="KKR91855.1"/>
    </source>
</evidence>
<comment type="caution">
    <text evidence="1">The sequence shown here is derived from an EMBL/GenBank/DDBJ whole genome shotgun (WGS) entry which is preliminary data.</text>
</comment>
<accession>A0A0G0X5C0</accession>
<gene>
    <name evidence="1" type="ORF">UU43_C0001G0035</name>
</gene>
<proteinExistence type="predicted"/>